<dbReference type="InterPro" id="IPR004572">
    <property type="entry name" value="Protoporphyrinogen_oxidase"/>
</dbReference>
<comment type="subcellular location">
    <subcellularLocation>
        <location evidence="11">Mitochondrion inner membrane</location>
    </subcellularLocation>
</comment>
<comment type="cofactor">
    <cofactor evidence="11">
        <name>FAD</name>
        <dbReference type="ChEBI" id="CHEBI:57692"/>
    </cofactor>
    <text evidence="11">Binds 1 FAD per subunit.</text>
</comment>
<gene>
    <name evidence="13" type="ORF">OH76DRAFT_1458186</name>
</gene>
<keyword evidence="7 11" id="KW-0560">Oxidoreductase</keyword>
<accession>A0A371CUE3</accession>
<keyword evidence="6 11" id="KW-0274">FAD</keyword>
<protein>
    <recommendedName>
        <fullName evidence="4 11">Protoporphyrinogen oxidase</fullName>
        <ecNumber evidence="4 11">1.3.3.4</ecNumber>
    </recommendedName>
</protein>
<dbReference type="STRING" id="139420.A0A371CUE3"/>
<dbReference type="PANTHER" id="PTHR42923:SF3">
    <property type="entry name" value="PROTOPORPHYRINOGEN OXIDASE"/>
    <property type="match status" value="1"/>
</dbReference>
<feature type="domain" description="Amine oxidase" evidence="12">
    <location>
        <begin position="93"/>
        <end position="479"/>
    </location>
</feature>
<reference evidence="13 14" key="1">
    <citation type="journal article" date="2018" name="Biotechnol. Biofuels">
        <title>Integrative visual omics of the white-rot fungus Polyporus brumalis exposes the biotechnological potential of its oxidative enzymes for delignifying raw plant biomass.</title>
        <authorList>
            <person name="Miyauchi S."/>
            <person name="Rancon A."/>
            <person name="Drula E."/>
            <person name="Hage H."/>
            <person name="Chaduli D."/>
            <person name="Favel A."/>
            <person name="Grisel S."/>
            <person name="Henrissat B."/>
            <person name="Herpoel-Gimbert I."/>
            <person name="Ruiz-Duenas F.J."/>
            <person name="Chevret D."/>
            <person name="Hainaut M."/>
            <person name="Lin J."/>
            <person name="Wang M."/>
            <person name="Pangilinan J."/>
            <person name="Lipzen A."/>
            <person name="Lesage-Meessen L."/>
            <person name="Navarro D."/>
            <person name="Riley R."/>
            <person name="Grigoriev I.V."/>
            <person name="Zhou S."/>
            <person name="Raouche S."/>
            <person name="Rosso M.N."/>
        </authorList>
    </citation>
    <scope>NUCLEOTIDE SEQUENCE [LARGE SCALE GENOMIC DNA]</scope>
    <source>
        <strain evidence="13 14">BRFM 1820</strain>
    </source>
</reference>
<dbReference type="GO" id="GO:0004729">
    <property type="term" value="F:oxygen-dependent protoporphyrinogen oxidase activity"/>
    <property type="evidence" value="ECO:0007669"/>
    <property type="project" value="UniProtKB-UniRule"/>
</dbReference>
<evidence type="ECO:0000256" key="11">
    <source>
        <dbReference type="RuleBase" id="RU367069"/>
    </source>
</evidence>
<comment type="pathway">
    <text evidence="2 11">Porphyrin-containing compound metabolism; protoporphyrin-IX biosynthesis; protoporphyrin-IX from protoporphyrinogen-IX: step 1/1.</text>
</comment>
<dbReference type="GO" id="GO:0005743">
    <property type="term" value="C:mitochondrial inner membrane"/>
    <property type="evidence" value="ECO:0007669"/>
    <property type="project" value="UniProtKB-SubCell"/>
</dbReference>
<keyword evidence="9 11" id="KW-0627">Porphyrin biosynthesis</keyword>
<dbReference type="OrthoDB" id="438553at2759"/>
<name>A0A371CUE3_9APHY</name>
<evidence type="ECO:0000256" key="7">
    <source>
        <dbReference type="ARBA" id="ARBA00023002"/>
    </source>
</evidence>
<dbReference type="Gene3D" id="3.50.50.60">
    <property type="entry name" value="FAD/NAD(P)-binding domain"/>
    <property type="match status" value="1"/>
</dbReference>
<dbReference type="EMBL" id="KZ857457">
    <property type="protein sequence ID" value="RDX43913.1"/>
    <property type="molecule type" value="Genomic_DNA"/>
</dbReference>
<evidence type="ECO:0000256" key="8">
    <source>
        <dbReference type="ARBA" id="ARBA00023133"/>
    </source>
</evidence>
<evidence type="ECO:0000256" key="6">
    <source>
        <dbReference type="ARBA" id="ARBA00022827"/>
    </source>
</evidence>
<organism evidence="13 14">
    <name type="scientific">Lentinus brumalis</name>
    <dbReference type="NCBI Taxonomy" id="2498619"/>
    <lineage>
        <taxon>Eukaryota</taxon>
        <taxon>Fungi</taxon>
        <taxon>Dikarya</taxon>
        <taxon>Basidiomycota</taxon>
        <taxon>Agaricomycotina</taxon>
        <taxon>Agaricomycetes</taxon>
        <taxon>Polyporales</taxon>
        <taxon>Polyporaceae</taxon>
        <taxon>Lentinus</taxon>
    </lineage>
</organism>
<dbReference type="GO" id="GO:0006782">
    <property type="term" value="P:protoporphyrinogen IX biosynthetic process"/>
    <property type="evidence" value="ECO:0007669"/>
    <property type="project" value="UniProtKB-UniRule"/>
</dbReference>
<evidence type="ECO:0000256" key="1">
    <source>
        <dbReference type="ARBA" id="ARBA00002600"/>
    </source>
</evidence>
<dbReference type="SUPFAM" id="SSF51905">
    <property type="entry name" value="FAD/NAD(P)-binding domain"/>
    <property type="match status" value="1"/>
</dbReference>
<comment type="similarity">
    <text evidence="3 11">Belongs to the protoporphyrinogen/coproporphyrinogen oxidase family. Protoporphyrinogen oxidase subfamily.</text>
</comment>
<dbReference type="PANTHER" id="PTHR42923">
    <property type="entry name" value="PROTOPORPHYRINOGEN OXIDASE"/>
    <property type="match status" value="1"/>
</dbReference>
<comment type="function">
    <text evidence="1 11">Catalyzes the 6-electron oxidation of protoporphyrinogen-IX to form protoporphyrin-IX.</text>
</comment>
<proteinExistence type="inferred from homology"/>
<keyword evidence="14" id="KW-1185">Reference proteome</keyword>
<keyword evidence="8 11" id="KW-0350">Heme biosynthesis</keyword>
<dbReference type="InterPro" id="IPR036188">
    <property type="entry name" value="FAD/NAD-bd_sf"/>
</dbReference>
<evidence type="ECO:0000259" key="12">
    <source>
        <dbReference type="Pfam" id="PF01593"/>
    </source>
</evidence>
<evidence type="ECO:0000313" key="13">
    <source>
        <dbReference type="EMBL" id="RDX43913.1"/>
    </source>
</evidence>
<dbReference type="Pfam" id="PF01593">
    <property type="entry name" value="Amino_oxidase"/>
    <property type="match status" value="1"/>
</dbReference>
<evidence type="ECO:0000256" key="10">
    <source>
        <dbReference type="ARBA" id="ARBA00047554"/>
    </source>
</evidence>
<dbReference type="UniPathway" id="UPA00251">
    <property type="reaction ID" value="UER00324"/>
</dbReference>
<dbReference type="AlphaFoldDB" id="A0A371CUE3"/>
<evidence type="ECO:0000256" key="2">
    <source>
        <dbReference type="ARBA" id="ARBA00005073"/>
    </source>
</evidence>
<evidence type="ECO:0000256" key="5">
    <source>
        <dbReference type="ARBA" id="ARBA00022630"/>
    </source>
</evidence>
<evidence type="ECO:0000313" key="14">
    <source>
        <dbReference type="Proteomes" id="UP000256964"/>
    </source>
</evidence>
<dbReference type="InterPro" id="IPR002937">
    <property type="entry name" value="Amino_oxidase"/>
</dbReference>
<dbReference type="NCBIfam" id="TIGR00562">
    <property type="entry name" value="proto_IX_ox"/>
    <property type="match status" value="1"/>
</dbReference>
<dbReference type="EC" id="1.3.3.4" evidence="4 11"/>
<sequence length="481" mass="51450">MSFAKSVTVLGGGITGLSAALHLSRRLPVRSGVCINIHLLDLAPSVLTVPRSAPAARSRFLHLPGAGGLTSIPTSLISLLTSPLARVLVPAILQDTLRAGQKGEDARAPVLYEDPSEDESVDAFLTRHFGAKFAQMFGSALVHGIYAADSRILSIRAAFPILCQLERRGKSSIVRGAVADMMSFMPQSALSENEATEPYDLGEVPNLMKGVSVYSFREGMQTLTESMAKHLEARPNVDLLLGDGVRRLRKVDGYFEFTTDSGRRITSTHVVAALPLPQLHCLLEDSSSQTSALPALPHLLANPSSSVTVVNLIFPPSATPIHPDGFGYLIPRPSADYSAPSLGVLGTVFDSSALSGQDRYPSPAAYMRGRFTKLTVMLGGPFGDPSPTPSSPQFIPALLDGLWMHFGRRERLPEPCLVRVREHRDCIPTPTVGHTVRMKELAVAVKERWGPHAAVIGAGVGGVSVGDCVESGRRAAYELAL</sequence>
<evidence type="ECO:0000256" key="4">
    <source>
        <dbReference type="ARBA" id="ARBA00012867"/>
    </source>
</evidence>
<dbReference type="InterPro" id="IPR050464">
    <property type="entry name" value="Zeta_carotene_desat/Oxidored"/>
</dbReference>
<keyword evidence="5 11" id="KW-0285">Flavoprotein</keyword>
<evidence type="ECO:0000256" key="9">
    <source>
        <dbReference type="ARBA" id="ARBA00023244"/>
    </source>
</evidence>
<dbReference type="Proteomes" id="UP000256964">
    <property type="component" value="Unassembled WGS sequence"/>
</dbReference>
<comment type="catalytic activity">
    <reaction evidence="10 11">
        <text>protoporphyrinogen IX + 3 O2 = protoporphyrin IX + 3 H2O2</text>
        <dbReference type="Rhea" id="RHEA:25576"/>
        <dbReference type="ChEBI" id="CHEBI:15379"/>
        <dbReference type="ChEBI" id="CHEBI:16240"/>
        <dbReference type="ChEBI" id="CHEBI:57306"/>
        <dbReference type="ChEBI" id="CHEBI:57307"/>
        <dbReference type="EC" id="1.3.3.4"/>
    </reaction>
</comment>
<dbReference type="SUPFAM" id="SSF54373">
    <property type="entry name" value="FAD-linked reductases, C-terminal domain"/>
    <property type="match status" value="1"/>
</dbReference>
<evidence type="ECO:0000256" key="3">
    <source>
        <dbReference type="ARBA" id="ARBA00010551"/>
    </source>
</evidence>